<keyword evidence="4 9" id="KW-0997">Cell inner membrane</keyword>
<keyword evidence="2 9" id="KW-0813">Transport</keyword>
<evidence type="ECO:0000313" key="11">
    <source>
        <dbReference type="EMBL" id="MCB5364349.1"/>
    </source>
</evidence>
<evidence type="ECO:0000256" key="1">
    <source>
        <dbReference type="ARBA" id="ARBA00004429"/>
    </source>
</evidence>
<dbReference type="InterPro" id="IPR007387">
    <property type="entry name" value="TRAP_DctQ"/>
</dbReference>
<dbReference type="Pfam" id="PF04290">
    <property type="entry name" value="DctQ"/>
    <property type="match status" value="1"/>
</dbReference>
<evidence type="ECO:0000313" key="12">
    <source>
        <dbReference type="Proteomes" id="UP000776983"/>
    </source>
</evidence>
<comment type="similarity">
    <text evidence="8 9">Belongs to the TRAP transporter small permease family.</text>
</comment>
<proteinExistence type="inferred from homology"/>
<sequence length="136" mass="15699">MRYLFNRPSIWVFDLSYMLGGTFFVLGMGYALLTKTHVRVDVFYVNLSEKSKALLDILLSVVFFFPAFGLLLYKLVPWVIRSWEREERATGSFWLPPIYPFKSIILIAVALLVLQGVSEICKDINKLISKKNEANQ</sequence>
<dbReference type="InterPro" id="IPR055348">
    <property type="entry name" value="DctQ"/>
</dbReference>
<evidence type="ECO:0000256" key="9">
    <source>
        <dbReference type="RuleBase" id="RU369079"/>
    </source>
</evidence>
<organism evidence="11 12">
    <name type="scientific">Mesopusillimonas faecipullorum</name>
    <dbReference type="NCBI Taxonomy" id="2755040"/>
    <lineage>
        <taxon>Bacteria</taxon>
        <taxon>Pseudomonadati</taxon>
        <taxon>Pseudomonadota</taxon>
        <taxon>Betaproteobacteria</taxon>
        <taxon>Burkholderiales</taxon>
        <taxon>Alcaligenaceae</taxon>
        <taxon>Mesopusillimonas</taxon>
    </lineage>
</organism>
<evidence type="ECO:0000259" key="10">
    <source>
        <dbReference type="Pfam" id="PF04290"/>
    </source>
</evidence>
<evidence type="ECO:0000256" key="7">
    <source>
        <dbReference type="ARBA" id="ARBA00023136"/>
    </source>
</evidence>
<keyword evidence="5 9" id="KW-0812">Transmembrane</keyword>
<feature type="transmembrane region" description="Helical" evidence="9">
    <location>
        <begin position="93"/>
        <end position="114"/>
    </location>
</feature>
<keyword evidence="12" id="KW-1185">Reference proteome</keyword>
<accession>A0ABS8CE89</accession>
<keyword evidence="3" id="KW-1003">Cell membrane</keyword>
<gene>
    <name evidence="11" type="ORF">H0484_11380</name>
</gene>
<dbReference type="EMBL" id="JACDXW010000005">
    <property type="protein sequence ID" value="MCB5364349.1"/>
    <property type="molecule type" value="Genomic_DNA"/>
</dbReference>
<evidence type="ECO:0000256" key="5">
    <source>
        <dbReference type="ARBA" id="ARBA00022692"/>
    </source>
</evidence>
<dbReference type="PANTHER" id="PTHR35011">
    <property type="entry name" value="2,3-DIKETO-L-GULONATE TRAP TRANSPORTER SMALL PERMEASE PROTEIN YIAM"/>
    <property type="match status" value="1"/>
</dbReference>
<comment type="caution">
    <text evidence="9">Lacks conserved residue(s) required for the propagation of feature annotation.</text>
</comment>
<comment type="subunit">
    <text evidence="9">The complex comprises the extracytoplasmic solute receptor protein and the two transmembrane proteins.</text>
</comment>
<comment type="subcellular location">
    <subcellularLocation>
        <location evidence="1 9">Cell inner membrane</location>
        <topology evidence="1 9">Multi-pass membrane protein</topology>
    </subcellularLocation>
</comment>
<keyword evidence="7 9" id="KW-0472">Membrane</keyword>
<evidence type="ECO:0000256" key="4">
    <source>
        <dbReference type="ARBA" id="ARBA00022519"/>
    </source>
</evidence>
<evidence type="ECO:0000256" key="3">
    <source>
        <dbReference type="ARBA" id="ARBA00022475"/>
    </source>
</evidence>
<keyword evidence="6 9" id="KW-1133">Transmembrane helix</keyword>
<evidence type="ECO:0000256" key="2">
    <source>
        <dbReference type="ARBA" id="ARBA00022448"/>
    </source>
</evidence>
<feature type="transmembrane region" description="Helical" evidence="9">
    <location>
        <begin position="53"/>
        <end position="73"/>
    </location>
</feature>
<reference evidence="11 12" key="1">
    <citation type="submission" date="2020-07" db="EMBL/GenBank/DDBJ databases">
        <title>Pusillimonas sp. nov., isolated from poultry manure in Taiwan.</title>
        <authorList>
            <person name="Lin S.-Y."/>
            <person name="Tang Y.-S."/>
            <person name="Young C.-C."/>
        </authorList>
    </citation>
    <scope>NUCLEOTIDE SEQUENCE [LARGE SCALE GENOMIC DNA]</scope>
    <source>
        <strain evidence="11 12">CC-YST705</strain>
    </source>
</reference>
<feature type="domain" description="Tripartite ATP-independent periplasmic transporters DctQ component" evidence="10">
    <location>
        <begin position="1"/>
        <end position="124"/>
    </location>
</feature>
<dbReference type="PANTHER" id="PTHR35011:SF4">
    <property type="entry name" value="SLL1102 PROTEIN"/>
    <property type="match status" value="1"/>
</dbReference>
<feature type="transmembrane region" description="Helical" evidence="9">
    <location>
        <begin position="15"/>
        <end position="33"/>
    </location>
</feature>
<comment type="function">
    <text evidence="9">Part of the tripartite ATP-independent periplasmic (TRAP) transport system.</text>
</comment>
<dbReference type="Proteomes" id="UP000776983">
    <property type="component" value="Unassembled WGS sequence"/>
</dbReference>
<evidence type="ECO:0000256" key="8">
    <source>
        <dbReference type="ARBA" id="ARBA00038436"/>
    </source>
</evidence>
<protein>
    <recommendedName>
        <fullName evidence="9">TRAP transporter small permease protein</fullName>
    </recommendedName>
</protein>
<evidence type="ECO:0000256" key="6">
    <source>
        <dbReference type="ARBA" id="ARBA00022989"/>
    </source>
</evidence>
<comment type="caution">
    <text evidence="11">The sequence shown here is derived from an EMBL/GenBank/DDBJ whole genome shotgun (WGS) entry which is preliminary data.</text>
</comment>
<name>A0ABS8CE89_9BURK</name>